<dbReference type="PANTHER" id="PTHR33053">
    <property type="entry name" value="PROTEIN, PUTATIVE-RELATED"/>
    <property type="match status" value="1"/>
</dbReference>
<feature type="region of interest" description="Disordered" evidence="1">
    <location>
        <begin position="76"/>
        <end position="110"/>
    </location>
</feature>
<dbReference type="PANTHER" id="PTHR33053:SF9">
    <property type="entry name" value="AGAP000105-PA"/>
    <property type="match status" value="1"/>
</dbReference>
<accession>A0A6J1QKF1</accession>
<dbReference type="GeneID" id="112461385"/>
<gene>
    <name evidence="3" type="primary">LOC112461385</name>
</gene>
<dbReference type="RefSeq" id="XP_024882378.1">
    <property type="nucleotide sequence ID" value="XM_025026610.1"/>
</dbReference>
<evidence type="ECO:0000313" key="3">
    <source>
        <dbReference type="RefSeq" id="XP_024882378.1"/>
    </source>
</evidence>
<proteinExistence type="predicted"/>
<evidence type="ECO:0000313" key="2">
    <source>
        <dbReference type="Proteomes" id="UP000504618"/>
    </source>
</evidence>
<organism evidence="2 3">
    <name type="scientific">Temnothorax curvispinosus</name>
    <dbReference type="NCBI Taxonomy" id="300111"/>
    <lineage>
        <taxon>Eukaryota</taxon>
        <taxon>Metazoa</taxon>
        <taxon>Ecdysozoa</taxon>
        <taxon>Arthropoda</taxon>
        <taxon>Hexapoda</taxon>
        <taxon>Insecta</taxon>
        <taxon>Pterygota</taxon>
        <taxon>Neoptera</taxon>
        <taxon>Endopterygota</taxon>
        <taxon>Hymenoptera</taxon>
        <taxon>Apocrita</taxon>
        <taxon>Aculeata</taxon>
        <taxon>Formicoidea</taxon>
        <taxon>Formicidae</taxon>
        <taxon>Myrmicinae</taxon>
        <taxon>Temnothorax</taxon>
    </lineage>
</organism>
<protein>
    <submittedName>
        <fullName evidence="3">Uncharacterized protein LOC112461385 isoform X1</fullName>
    </submittedName>
</protein>
<dbReference type="OrthoDB" id="7554291at2759"/>
<reference evidence="3" key="1">
    <citation type="submission" date="2025-08" db="UniProtKB">
        <authorList>
            <consortium name="RefSeq"/>
        </authorList>
    </citation>
    <scope>IDENTIFICATION</scope>
    <source>
        <tissue evidence="3">Whole body</tissue>
    </source>
</reference>
<dbReference type="AlphaFoldDB" id="A0A6J1QKF1"/>
<evidence type="ECO:0000256" key="1">
    <source>
        <dbReference type="SAM" id="MobiDB-lite"/>
    </source>
</evidence>
<dbReference type="Proteomes" id="UP000504618">
    <property type="component" value="Unplaced"/>
</dbReference>
<name>A0A6J1QKF1_9HYME</name>
<keyword evidence="2" id="KW-1185">Reference proteome</keyword>
<sequence>MQSRNYKRRLHRKIEKERQKRIIRSEVIRTVTQVQKSFGEESSELDKNLNENLDRIEHARESHDFEYEMNNDSFVADSEEREWSTSDNSAIDYDENEQSGSTSDNDDDVFQFPNNEAKEVYVTETIREWALEGGVISMTKLNDLLLRLHVVHPTLPKSYKSLLKTPSDLNIIETDQAEIWYKGIRFNLDAMLLEEYLETYHQICIDVNMDGLPISKSSLLKFWPILGRLIDSENEPFVISIYFGRTDPTDVRSFLNNFVNEVEDLFQNGYTFNEITYPFVIRNFILDAPARSLVKCCIGHGGYGSCEKCTVIGETVHSRRVYLELDKPLRTDESFKNREQPLHHCGQSPLEQINIGMVSQFSRHLSKGFCKKTKITKRMENV</sequence>